<feature type="region of interest" description="Disordered" evidence="1">
    <location>
        <begin position="269"/>
        <end position="288"/>
    </location>
</feature>
<feature type="region of interest" description="Disordered" evidence="1">
    <location>
        <begin position="74"/>
        <end position="247"/>
    </location>
</feature>
<feature type="region of interest" description="Disordered" evidence="1">
    <location>
        <begin position="297"/>
        <end position="333"/>
    </location>
</feature>
<dbReference type="Proteomes" id="UP000799779">
    <property type="component" value="Unassembled WGS sequence"/>
</dbReference>
<keyword evidence="3" id="KW-1185">Reference proteome</keyword>
<organism evidence="2 3">
    <name type="scientific">Amniculicola lignicola CBS 123094</name>
    <dbReference type="NCBI Taxonomy" id="1392246"/>
    <lineage>
        <taxon>Eukaryota</taxon>
        <taxon>Fungi</taxon>
        <taxon>Dikarya</taxon>
        <taxon>Ascomycota</taxon>
        <taxon>Pezizomycotina</taxon>
        <taxon>Dothideomycetes</taxon>
        <taxon>Pleosporomycetidae</taxon>
        <taxon>Pleosporales</taxon>
        <taxon>Amniculicolaceae</taxon>
        <taxon>Amniculicola</taxon>
    </lineage>
</organism>
<feature type="compositionally biased region" description="Low complexity" evidence="1">
    <location>
        <begin position="275"/>
        <end position="286"/>
    </location>
</feature>
<reference evidence="2" key="1">
    <citation type="journal article" date="2020" name="Stud. Mycol.">
        <title>101 Dothideomycetes genomes: a test case for predicting lifestyles and emergence of pathogens.</title>
        <authorList>
            <person name="Haridas S."/>
            <person name="Albert R."/>
            <person name="Binder M."/>
            <person name="Bloem J."/>
            <person name="Labutti K."/>
            <person name="Salamov A."/>
            <person name="Andreopoulos B."/>
            <person name="Baker S."/>
            <person name="Barry K."/>
            <person name="Bills G."/>
            <person name="Bluhm B."/>
            <person name="Cannon C."/>
            <person name="Castanera R."/>
            <person name="Culley D."/>
            <person name="Daum C."/>
            <person name="Ezra D."/>
            <person name="Gonzalez J."/>
            <person name="Henrissat B."/>
            <person name="Kuo A."/>
            <person name="Liang C."/>
            <person name="Lipzen A."/>
            <person name="Lutzoni F."/>
            <person name="Magnuson J."/>
            <person name="Mondo S."/>
            <person name="Nolan M."/>
            <person name="Ohm R."/>
            <person name="Pangilinan J."/>
            <person name="Park H.-J."/>
            <person name="Ramirez L."/>
            <person name="Alfaro M."/>
            <person name="Sun H."/>
            <person name="Tritt A."/>
            <person name="Yoshinaga Y."/>
            <person name="Zwiers L.-H."/>
            <person name="Turgeon B."/>
            <person name="Goodwin S."/>
            <person name="Spatafora J."/>
            <person name="Crous P."/>
            <person name="Grigoriev I."/>
        </authorList>
    </citation>
    <scope>NUCLEOTIDE SEQUENCE</scope>
    <source>
        <strain evidence="2">CBS 123094</strain>
    </source>
</reference>
<evidence type="ECO:0000256" key="1">
    <source>
        <dbReference type="SAM" id="MobiDB-lite"/>
    </source>
</evidence>
<accession>A0A6A5WVG3</accession>
<protein>
    <submittedName>
        <fullName evidence="2">Uncharacterized protein</fullName>
    </submittedName>
</protein>
<feature type="compositionally biased region" description="Basic residues" evidence="1">
    <location>
        <begin position="159"/>
        <end position="168"/>
    </location>
</feature>
<feature type="compositionally biased region" description="Basic residues" evidence="1">
    <location>
        <begin position="224"/>
        <end position="234"/>
    </location>
</feature>
<feature type="compositionally biased region" description="Basic and acidic residues" evidence="1">
    <location>
        <begin position="297"/>
        <end position="309"/>
    </location>
</feature>
<evidence type="ECO:0000313" key="3">
    <source>
        <dbReference type="Proteomes" id="UP000799779"/>
    </source>
</evidence>
<proteinExistence type="predicted"/>
<gene>
    <name evidence="2" type="ORF">P154DRAFT_432881</name>
</gene>
<dbReference type="AlphaFoldDB" id="A0A6A5WVG3"/>
<feature type="non-terminal residue" evidence="2">
    <location>
        <position position="1"/>
    </location>
</feature>
<evidence type="ECO:0000313" key="2">
    <source>
        <dbReference type="EMBL" id="KAF2001606.1"/>
    </source>
</evidence>
<dbReference type="OrthoDB" id="5326588at2759"/>
<feature type="compositionally biased region" description="Basic and acidic residues" evidence="1">
    <location>
        <begin position="179"/>
        <end position="206"/>
    </location>
</feature>
<name>A0A6A5WVG3_9PLEO</name>
<sequence length="522" mass="57485">RPVTPSEASEFMFLHRAPSLAAVPDLTPVQLERLTASVEQRRQKLEGDIQAYIKQKQADLEQYESELLEECHSMDRAAPAVRQAAEEPRSHPPPAVSDNPPVSPIASPDAESIEAKKLGPPETAKRTKHTRVQKREQELCGLVTPIFLPLLDARGISPPKKKKEKRRHREESAVAGDPTPEHAGKEAESGRSRSRNRAEQMDRKDSVAVGGESGSRQKEESGKKSRRVTTKKSALRHEKTPRNRRKRVSLVIDDQIVLPADNIIDATPIVSPSETSASTTSTSTASLDDMIDPQLLERNEPPAHQDPVHHSLPSQRPMHHYDSHHGPLYTNFSNEPISRSLPVPMSIPTVSPTRQPSQYISTVPLTLDLETPQPAARTFLDPPPNQELNIPAYASPAPIYANEPELADAPEEQYTALVRSEADAFDTYVGGPSGSGVDDVNQAGSYGYPSSLGASYMESYMKNRPLSVRIAAAEKAELEEHEKTALIAGESEGDERMRRADFDRGIDDIDEGMEIIGDMEGF</sequence>
<feature type="compositionally biased region" description="Basic and acidic residues" evidence="1">
    <location>
        <begin position="113"/>
        <end position="125"/>
    </location>
</feature>
<dbReference type="EMBL" id="ML977582">
    <property type="protein sequence ID" value="KAF2001606.1"/>
    <property type="molecule type" value="Genomic_DNA"/>
</dbReference>
<feature type="compositionally biased region" description="Basic and acidic residues" evidence="1">
    <location>
        <begin position="494"/>
        <end position="503"/>
    </location>
</feature>
<feature type="region of interest" description="Disordered" evidence="1">
    <location>
        <begin position="482"/>
        <end position="503"/>
    </location>
</feature>